<dbReference type="EMBL" id="CP021112">
    <property type="protein sequence ID" value="ARQ00365.1"/>
    <property type="molecule type" value="Genomic_DNA"/>
</dbReference>
<dbReference type="KEGG" id="psin:CAK95_15725"/>
<dbReference type="RefSeq" id="WP_086088760.1">
    <property type="nucleotide sequence ID" value="NZ_CP021112.1"/>
</dbReference>
<dbReference type="STRING" id="1235591.CAK95_15725"/>
<evidence type="ECO:0000313" key="2">
    <source>
        <dbReference type="EMBL" id="ARQ00365.1"/>
    </source>
</evidence>
<keyword evidence="3" id="KW-1185">Reference proteome</keyword>
<dbReference type="CDD" id="cd07012">
    <property type="entry name" value="PBP2_Bug_TTT"/>
    <property type="match status" value="1"/>
</dbReference>
<proteinExistence type="inferred from homology"/>
<gene>
    <name evidence="2" type="ORF">CAK95_15725</name>
</gene>
<organism evidence="2 3">
    <name type="scientific">Pseudorhodoplanes sinuspersici</name>
    <dbReference type="NCBI Taxonomy" id="1235591"/>
    <lineage>
        <taxon>Bacteria</taxon>
        <taxon>Pseudomonadati</taxon>
        <taxon>Pseudomonadota</taxon>
        <taxon>Alphaproteobacteria</taxon>
        <taxon>Hyphomicrobiales</taxon>
        <taxon>Pseudorhodoplanes</taxon>
    </lineage>
</organism>
<sequence>MRRLFLALGLLTCSLVSAHAQTWPQRNVTFILPLGAGSGVDITSRLIADKLSAKWGKPVVIENRPGGDAIVAINAFVGAADDHTLLMAPTSTFTAHPLLHAKLPYQQDDLVPIARATNTLIAIGVPASLNVNTLADFVKLAKEKPGSLNYAGTTGAVDFVFSGFLKDAGIDVTKVPYKDGVQALNDLAEGRIQIYGAAYAIMRPQIEAGKVKVLALMNKERAPALPNVPTAAEAGYPSLTLDGLVGLFGPRKMSPELRDRISADVVEAAGDPSIASKLTATGQVVRPGKAAEFAAEIDDQRKRVNAAAKAIGATK</sequence>
<name>A0A1W6ZUC7_9HYPH</name>
<dbReference type="PANTHER" id="PTHR42928">
    <property type="entry name" value="TRICARBOXYLATE-BINDING PROTEIN"/>
    <property type="match status" value="1"/>
</dbReference>
<evidence type="ECO:0000313" key="3">
    <source>
        <dbReference type="Proteomes" id="UP000194137"/>
    </source>
</evidence>
<reference evidence="2 3" key="1">
    <citation type="submission" date="2017-05" db="EMBL/GenBank/DDBJ databases">
        <title>Full genome sequence of Pseudorhodoplanes sinuspersici.</title>
        <authorList>
            <person name="Dastgheib S.M.M."/>
            <person name="Shavandi M."/>
            <person name="Tirandaz H."/>
        </authorList>
    </citation>
    <scope>NUCLEOTIDE SEQUENCE [LARGE SCALE GENOMIC DNA]</scope>
    <source>
        <strain evidence="2 3">RIPI110</strain>
    </source>
</reference>
<dbReference type="PANTHER" id="PTHR42928:SF5">
    <property type="entry name" value="BLR1237 PROTEIN"/>
    <property type="match status" value="1"/>
</dbReference>
<evidence type="ECO:0000256" key="1">
    <source>
        <dbReference type="ARBA" id="ARBA00006987"/>
    </source>
</evidence>
<dbReference type="InterPro" id="IPR042100">
    <property type="entry name" value="Bug_dom1"/>
</dbReference>
<dbReference type="InterPro" id="IPR005064">
    <property type="entry name" value="BUG"/>
</dbReference>
<dbReference type="PIRSF" id="PIRSF017082">
    <property type="entry name" value="YflP"/>
    <property type="match status" value="1"/>
</dbReference>
<comment type="similarity">
    <text evidence="1">Belongs to the UPF0065 (bug) family.</text>
</comment>
<protein>
    <submittedName>
        <fullName evidence="2">Uncharacterized protein</fullName>
    </submittedName>
</protein>
<dbReference type="Proteomes" id="UP000194137">
    <property type="component" value="Chromosome"/>
</dbReference>
<dbReference type="Gene3D" id="3.40.190.10">
    <property type="entry name" value="Periplasmic binding protein-like II"/>
    <property type="match status" value="1"/>
</dbReference>
<accession>A0A1W6ZUC7</accession>
<dbReference type="OrthoDB" id="7263751at2"/>
<dbReference type="SUPFAM" id="SSF53850">
    <property type="entry name" value="Periplasmic binding protein-like II"/>
    <property type="match status" value="1"/>
</dbReference>
<dbReference type="Pfam" id="PF03401">
    <property type="entry name" value="TctC"/>
    <property type="match status" value="1"/>
</dbReference>
<dbReference type="Gene3D" id="3.40.190.150">
    <property type="entry name" value="Bordetella uptake gene, domain 1"/>
    <property type="match status" value="1"/>
</dbReference>
<dbReference type="AlphaFoldDB" id="A0A1W6ZUC7"/>